<dbReference type="EMBL" id="BGPR01002841">
    <property type="protein sequence ID" value="GBM79799.1"/>
    <property type="molecule type" value="Genomic_DNA"/>
</dbReference>
<gene>
    <name evidence="1" type="ORF">AVEN_29261_1</name>
</gene>
<name>A0A4Y2IRE7_ARAVE</name>
<dbReference type="AlphaFoldDB" id="A0A4Y2IRE7"/>
<keyword evidence="2" id="KW-1185">Reference proteome</keyword>
<protein>
    <submittedName>
        <fullName evidence="1">Uncharacterized protein</fullName>
    </submittedName>
</protein>
<dbReference type="OrthoDB" id="6434067at2759"/>
<proteinExistence type="predicted"/>
<sequence length="229" mass="26626">MSLSIRFQGITYYKFLREIHRLEYKMHDKLRMKLEDYMNCTIEYLGEKKPCNMDNVMGSFYTKDELPSYCYTLYSLWGSPNKIREQIRKGARMTLEFDLKASGRDKPITIENVTTYFPKRNLPTSPSVQIAFHTPHFLPSPYAIGSNYQGGKAYELRLLMVRFSQYCLENPVDNLHHNQDVSVALNPLRTTVTWACQLLVAKSDPPYYASHTTSITFEEANNVVNFTTE</sequence>
<comment type="caution">
    <text evidence="1">The sequence shown here is derived from an EMBL/GenBank/DDBJ whole genome shotgun (WGS) entry which is preliminary data.</text>
</comment>
<evidence type="ECO:0000313" key="2">
    <source>
        <dbReference type="Proteomes" id="UP000499080"/>
    </source>
</evidence>
<reference evidence="1 2" key="1">
    <citation type="journal article" date="2019" name="Sci. Rep.">
        <title>Orb-weaving spider Araneus ventricosus genome elucidates the spidroin gene catalogue.</title>
        <authorList>
            <person name="Kono N."/>
            <person name="Nakamura H."/>
            <person name="Ohtoshi R."/>
            <person name="Moran D.A.P."/>
            <person name="Shinohara A."/>
            <person name="Yoshida Y."/>
            <person name="Fujiwara M."/>
            <person name="Mori M."/>
            <person name="Tomita M."/>
            <person name="Arakawa K."/>
        </authorList>
    </citation>
    <scope>NUCLEOTIDE SEQUENCE [LARGE SCALE GENOMIC DNA]</scope>
</reference>
<dbReference type="Proteomes" id="UP000499080">
    <property type="component" value="Unassembled WGS sequence"/>
</dbReference>
<evidence type="ECO:0000313" key="1">
    <source>
        <dbReference type="EMBL" id="GBM79799.1"/>
    </source>
</evidence>
<accession>A0A4Y2IRE7</accession>
<organism evidence="1 2">
    <name type="scientific">Araneus ventricosus</name>
    <name type="common">Orbweaver spider</name>
    <name type="synonym">Epeira ventricosa</name>
    <dbReference type="NCBI Taxonomy" id="182803"/>
    <lineage>
        <taxon>Eukaryota</taxon>
        <taxon>Metazoa</taxon>
        <taxon>Ecdysozoa</taxon>
        <taxon>Arthropoda</taxon>
        <taxon>Chelicerata</taxon>
        <taxon>Arachnida</taxon>
        <taxon>Araneae</taxon>
        <taxon>Araneomorphae</taxon>
        <taxon>Entelegynae</taxon>
        <taxon>Araneoidea</taxon>
        <taxon>Araneidae</taxon>
        <taxon>Araneus</taxon>
    </lineage>
</organism>